<sequence>MYTASRRIAAHKTGPAARIPDEQNGTLRGRFVWPV</sequence>
<organism evidence="2 3">
    <name type="scientific">Paraburkholderia phenazinium</name>
    <dbReference type="NCBI Taxonomy" id="60549"/>
    <lineage>
        <taxon>Bacteria</taxon>
        <taxon>Pseudomonadati</taxon>
        <taxon>Pseudomonadota</taxon>
        <taxon>Betaproteobacteria</taxon>
        <taxon>Burkholderiales</taxon>
        <taxon>Burkholderiaceae</taxon>
        <taxon>Paraburkholderia</taxon>
    </lineage>
</organism>
<gene>
    <name evidence="2" type="ORF">SAMN05444168_2255</name>
</gene>
<feature type="region of interest" description="Disordered" evidence="1">
    <location>
        <begin position="1"/>
        <end position="23"/>
    </location>
</feature>
<accession>A0A1N6GAT1</accession>
<dbReference type="Proteomes" id="UP000184693">
    <property type="component" value="Unassembled WGS sequence"/>
</dbReference>
<dbReference type="AlphaFoldDB" id="A0A1N6GAT1"/>
<dbReference type="EMBL" id="FSRM01000001">
    <property type="protein sequence ID" value="SIO04659.1"/>
    <property type="molecule type" value="Genomic_DNA"/>
</dbReference>
<proteinExistence type="predicted"/>
<evidence type="ECO:0000256" key="1">
    <source>
        <dbReference type="SAM" id="MobiDB-lite"/>
    </source>
</evidence>
<evidence type="ECO:0000313" key="2">
    <source>
        <dbReference type="EMBL" id="SIO04659.1"/>
    </source>
</evidence>
<evidence type="ECO:0000313" key="3">
    <source>
        <dbReference type="Proteomes" id="UP000184693"/>
    </source>
</evidence>
<name>A0A1N6GAT1_9BURK</name>
<protein>
    <submittedName>
        <fullName evidence="2">Uncharacterized protein</fullName>
    </submittedName>
</protein>
<reference evidence="2 3" key="1">
    <citation type="submission" date="2016-11" db="EMBL/GenBank/DDBJ databases">
        <authorList>
            <person name="Jaros S."/>
            <person name="Januszkiewicz K."/>
            <person name="Wedrychowicz H."/>
        </authorList>
    </citation>
    <scope>NUCLEOTIDE SEQUENCE [LARGE SCALE GENOMIC DNA]</scope>
    <source>
        <strain evidence="2 3">GAS86</strain>
    </source>
</reference>